<evidence type="ECO:0000256" key="1">
    <source>
        <dbReference type="ARBA" id="ARBA00007843"/>
    </source>
</evidence>
<feature type="compositionally biased region" description="Polar residues" evidence="2">
    <location>
        <begin position="347"/>
        <end position="372"/>
    </location>
</feature>
<dbReference type="EMBL" id="RXIC02000025">
    <property type="protein sequence ID" value="KAB1206979.1"/>
    <property type="molecule type" value="Genomic_DNA"/>
</dbReference>
<evidence type="ECO:0000256" key="2">
    <source>
        <dbReference type="SAM" id="MobiDB-lite"/>
    </source>
</evidence>
<evidence type="ECO:0000259" key="4">
    <source>
        <dbReference type="SMART" id="SM00554"/>
    </source>
</evidence>
<dbReference type="PANTHER" id="PTHR33985">
    <property type="entry name" value="OS02G0491300 PROTEIN-RELATED"/>
    <property type="match status" value="1"/>
</dbReference>
<feature type="chain" id="PRO_5025358984" evidence="3">
    <location>
        <begin position="34"/>
        <end position="372"/>
    </location>
</feature>
<dbReference type="Gene3D" id="2.30.180.10">
    <property type="entry name" value="FAS1 domain"/>
    <property type="match status" value="1"/>
</dbReference>
<comment type="similarity">
    <text evidence="1">Belongs to the fasciclin-like AGP family.</text>
</comment>
<dbReference type="PANTHER" id="PTHR33985:SF15">
    <property type="entry name" value="FASCICLIN-LIKE ARABINOGALACTAN PROTEIN 19"/>
    <property type="match status" value="1"/>
</dbReference>
<comment type="caution">
    <text evidence="5">The sequence shown here is derived from an EMBL/GenBank/DDBJ whole genome shotgun (WGS) entry which is preliminary data.</text>
</comment>
<evidence type="ECO:0000313" key="6">
    <source>
        <dbReference type="Proteomes" id="UP000516437"/>
    </source>
</evidence>
<name>A0A6A1V2P8_9ROSI</name>
<gene>
    <name evidence="5" type="ORF">CJ030_MR7G008105</name>
</gene>
<reference evidence="5 6" key="1">
    <citation type="journal article" date="2019" name="Plant Biotechnol. J.">
        <title>The red bayberry genome and genetic basis of sex determination.</title>
        <authorList>
            <person name="Jia H.M."/>
            <person name="Jia H.J."/>
            <person name="Cai Q.L."/>
            <person name="Wang Y."/>
            <person name="Zhao H.B."/>
            <person name="Yang W.F."/>
            <person name="Wang G.Y."/>
            <person name="Li Y.H."/>
            <person name="Zhan D.L."/>
            <person name="Shen Y.T."/>
            <person name="Niu Q.F."/>
            <person name="Chang L."/>
            <person name="Qiu J."/>
            <person name="Zhao L."/>
            <person name="Xie H.B."/>
            <person name="Fu W.Y."/>
            <person name="Jin J."/>
            <person name="Li X.W."/>
            <person name="Jiao Y."/>
            <person name="Zhou C.C."/>
            <person name="Tu T."/>
            <person name="Chai C.Y."/>
            <person name="Gao J.L."/>
            <person name="Fan L.J."/>
            <person name="van de Weg E."/>
            <person name="Wang J.Y."/>
            <person name="Gao Z.S."/>
        </authorList>
    </citation>
    <scope>NUCLEOTIDE SEQUENCE [LARGE SCALE GENOMIC DNA]</scope>
    <source>
        <tissue evidence="5">Leaves</tissue>
    </source>
</reference>
<dbReference type="Proteomes" id="UP000516437">
    <property type="component" value="Chromosome 7"/>
</dbReference>
<dbReference type="SMART" id="SM00554">
    <property type="entry name" value="FAS1"/>
    <property type="match status" value="1"/>
</dbReference>
<organism evidence="5 6">
    <name type="scientific">Morella rubra</name>
    <name type="common">Chinese bayberry</name>
    <dbReference type="NCBI Taxonomy" id="262757"/>
    <lineage>
        <taxon>Eukaryota</taxon>
        <taxon>Viridiplantae</taxon>
        <taxon>Streptophyta</taxon>
        <taxon>Embryophyta</taxon>
        <taxon>Tracheophyta</taxon>
        <taxon>Spermatophyta</taxon>
        <taxon>Magnoliopsida</taxon>
        <taxon>eudicotyledons</taxon>
        <taxon>Gunneridae</taxon>
        <taxon>Pentapetalae</taxon>
        <taxon>rosids</taxon>
        <taxon>fabids</taxon>
        <taxon>Fagales</taxon>
        <taxon>Myricaceae</taxon>
        <taxon>Morella</taxon>
    </lineage>
</organism>
<dbReference type="InterPro" id="IPR052806">
    <property type="entry name" value="Fasciclin-like_AGP"/>
</dbReference>
<keyword evidence="3" id="KW-0732">Signal</keyword>
<protein>
    <submittedName>
        <fullName evidence="5">Fasciclin-like arabinogalactan protein 19</fullName>
    </submittedName>
</protein>
<dbReference type="InterPro" id="IPR036378">
    <property type="entry name" value="FAS1_dom_sf"/>
</dbReference>
<dbReference type="OrthoDB" id="1937685at2759"/>
<evidence type="ECO:0000256" key="3">
    <source>
        <dbReference type="SAM" id="SignalP"/>
    </source>
</evidence>
<sequence>MASNSRPFSAKIPILTLFILLLSLLYGVRPVDSIPDWEFESMLSALRSRGYDLFSNAIITSDLHYDLLSDSPLPNTPDKNSRSISHPHFFTLFAPPDSSLFSLDMTQTASTYTETLRLHVVPRRLSFSDLCRHSSSSLPTLLPSCALRVTTRRTSPRPGQPTAHFNVSVDDVDVVLPGLYYGRYVAIHGLNSILSHRPQSPFPCGSQRPVLSSSRHSRFRRKPLQDASVSRRLLLRVNRTTTVSTIIPITDSPQQHYTTASPVPDVAATNRRVDIPLVNHTTAEDEVIHRYSPAESPRNSGNSTPEDHIPETHCSSILLEAGNGDNGDEFSGIMAGQILAVARENRGPQNTSWSPTTGPRQRQGGSSSAGPT</sequence>
<evidence type="ECO:0000313" key="5">
    <source>
        <dbReference type="EMBL" id="KAB1206979.1"/>
    </source>
</evidence>
<feature type="region of interest" description="Disordered" evidence="2">
    <location>
        <begin position="290"/>
        <end position="310"/>
    </location>
</feature>
<dbReference type="InterPro" id="IPR000782">
    <property type="entry name" value="FAS1_domain"/>
</dbReference>
<dbReference type="SUPFAM" id="SSF82153">
    <property type="entry name" value="FAS1 domain"/>
    <property type="match status" value="1"/>
</dbReference>
<dbReference type="AlphaFoldDB" id="A0A6A1V2P8"/>
<feature type="domain" description="FAS1" evidence="4">
    <location>
        <begin position="91"/>
        <end position="197"/>
    </location>
</feature>
<feature type="region of interest" description="Disordered" evidence="2">
    <location>
        <begin position="201"/>
        <end position="223"/>
    </location>
</feature>
<feature type="region of interest" description="Disordered" evidence="2">
    <location>
        <begin position="341"/>
        <end position="372"/>
    </location>
</feature>
<accession>A0A6A1V2P8</accession>
<proteinExistence type="inferred from homology"/>
<keyword evidence="6" id="KW-1185">Reference proteome</keyword>
<feature type="signal peptide" evidence="3">
    <location>
        <begin position="1"/>
        <end position="33"/>
    </location>
</feature>